<protein>
    <recommendedName>
        <fullName evidence="3">Phage head-tail joining protein</fullName>
    </recommendedName>
</protein>
<evidence type="ECO:0000313" key="2">
    <source>
        <dbReference type="Proteomes" id="UP000198619"/>
    </source>
</evidence>
<gene>
    <name evidence="1" type="ORF">SAMN04488528_100193</name>
</gene>
<proteinExistence type="predicted"/>
<name>A0A1I0V1M3_9CLOT</name>
<dbReference type="AlphaFoldDB" id="A0A1I0V1M3"/>
<organism evidence="1 2">
    <name type="scientific">Clostridium frigidicarnis</name>
    <dbReference type="NCBI Taxonomy" id="84698"/>
    <lineage>
        <taxon>Bacteria</taxon>
        <taxon>Bacillati</taxon>
        <taxon>Bacillota</taxon>
        <taxon>Clostridia</taxon>
        <taxon>Eubacteriales</taxon>
        <taxon>Clostridiaceae</taxon>
        <taxon>Clostridium</taxon>
    </lineage>
</organism>
<reference evidence="1 2" key="1">
    <citation type="submission" date="2016-10" db="EMBL/GenBank/DDBJ databases">
        <authorList>
            <person name="de Groot N.N."/>
        </authorList>
    </citation>
    <scope>NUCLEOTIDE SEQUENCE [LARGE SCALE GENOMIC DNA]</scope>
    <source>
        <strain evidence="1 2">DSM 12271</strain>
    </source>
</reference>
<dbReference type="OrthoDB" id="9808209at2"/>
<sequence>MANRSLTNDLNNRAELWGMGDGKDDWGEIGREPVRLKGLIYCNIVPSGYSNKENPVTSKYEHTHKFKVRYLSIKNPSRDMFFIHDKLKYEFEAWDKDFKHREYYNIFTKLIIE</sequence>
<keyword evidence="2" id="KW-1185">Reference proteome</keyword>
<evidence type="ECO:0008006" key="3">
    <source>
        <dbReference type="Google" id="ProtNLM"/>
    </source>
</evidence>
<dbReference type="STRING" id="84698.SAMN04488528_100193"/>
<dbReference type="Proteomes" id="UP000198619">
    <property type="component" value="Unassembled WGS sequence"/>
</dbReference>
<accession>A0A1I0V1M3</accession>
<evidence type="ECO:0000313" key="1">
    <source>
        <dbReference type="EMBL" id="SFA70191.1"/>
    </source>
</evidence>
<dbReference type="RefSeq" id="WP_090037612.1">
    <property type="nucleotide sequence ID" value="NZ_FOKI01000001.1"/>
</dbReference>
<dbReference type="EMBL" id="FOKI01000001">
    <property type="protein sequence ID" value="SFA70191.1"/>
    <property type="molecule type" value="Genomic_DNA"/>
</dbReference>